<name>A0A8B7NAX7_HYAAZ</name>
<reference evidence="12" key="1">
    <citation type="submission" date="2025-08" db="UniProtKB">
        <authorList>
            <consortium name="RefSeq"/>
        </authorList>
    </citation>
    <scope>IDENTIFICATION</scope>
    <source>
        <tissue evidence="12">Whole organism</tissue>
    </source>
</reference>
<evidence type="ECO:0000256" key="3">
    <source>
        <dbReference type="ARBA" id="ARBA00022679"/>
    </source>
</evidence>
<dbReference type="InterPro" id="IPR005331">
    <property type="entry name" value="Sulfotransferase"/>
</dbReference>
<keyword evidence="8 9" id="KW-0325">Glycoprotein</keyword>
<keyword evidence="6 9" id="KW-0333">Golgi apparatus</keyword>
<gene>
    <name evidence="12" type="primary">LOC108668089</name>
</gene>
<accession>A0A8B7NAX7</accession>
<dbReference type="EC" id="2.8.2.-" evidence="9"/>
<evidence type="ECO:0000313" key="12">
    <source>
        <dbReference type="RefSeq" id="XP_018010716.1"/>
    </source>
</evidence>
<dbReference type="AlphaFoldDB" id="A0A8B7NAX7"/>
<evidence type="ECO:0000313" key="11">
    <source>
        <dbReference type="Proteomes" id="UP000694843"/>
    </source>
</evidence>
<feature type="region of interest" description="Disordered" evidence="10">
    <location>
        <begin position="52"/>
        <end position="74"/>
    </location>
</feature>
<dbReference type="OrthoDB" id="2019940at2759"/>
<dbReference type="Pfam" id="PF03567">
    <property type="entry name" value="Sulfotransfer_2"/>
    <property type="match status" value="1"/>
</dbReference>
<keyword evidence="5 9" id="KW-1133">Transmembrane helix</keyword>
<evidence type="ECO:0000256" key="10">
    <source>
        <dbReference type="SAM" id="MobiDB-lite"/>
    </source>
</evidence>
<organism evidence="11 12">
    <name type="scientific">Hyalella azteca</name>
    <name type="common">Amphipod</name>
    <dbReference type="NCBI Taxonomy" id="294128"/>
    <lineage>
        <taxon>Eukaryota</taxon>
        <taxon>Metazoa</taxon>
        <taxon>Ecdysozoa</taxon>
        <taxon>Arthropoda</taxon>
        <taxon>Crustacea</taxon>
        <taxon>Multicrustacea</taxon>
        <taxon>Malacostraca</taxon>
        <taxon>Eumalacostraca</taxon>
        <taxon>Peracarida</taxon>
        <taxon>Amphipoda</taxon>
        <taxon>Senticaudata</taxon>
        <taxon>Talitrida</taxon>
        <taxon>Talitroidea</taxon>
        <taxon>Hyalellidae</taxon>
        <taxon>Hyalella</taxon>
    </lineage>
</organism>
<dbReference type="PANTHER" id="PTHR12137:SF63">
    <property type="entry name" value="CARBOHYDRATE SULFOTRANSFERASE"/>
    <property type="match status" value="1"/>
</dbReference>
<dbReference type="GO" id="GO:0000139">
    <property type="term" value="C:Golgi membrane"/>
    <property type="evidence" value="ECO:0007669"/>
    <property type="project" value="UniProtKB-SubCell"/>
</dbReference>
<dbReference type="OMA" id="WEMARSP"/>
<keyword evidence="9" id="KW-0735">Signal-anchor</keyword>
<evidence type="ECO:0000256" key="8">
    <source>
        <dbReference type="ARBA" id="ARBA00023180"/>
    </source>
</evidence>
<dbReference type="Proteomes" id="UP000694843">
    <property type="component" value="Unplaced"/>
</dbReference>
<keyword evidence="9" id="KW-0119">Carbohydrate metabolism</keyword>
<feature type="transmembrane region" description="Helical" evidence="9">
    <location>
        <begin position="105"/>
        <end position="123"/>
    </location>
</feature>
<dbReference type="GeneID" id="108668089"/>
<evidence type="ECO:0000256" key="7">
    <source>
        <dbReference type="ARBA" id="ARBA00023136"/>
    </source>
</evidence>
<dbReference type="KEGG" id="hazt:108668089"/>
<proteinExistence type="inferred from homology"/>
<evidence type="ECO:0000256" key="1">
    <source>
        <dbReference type="ARBA" id="ARBA00004323"/>
    </source>
</evidence>
<sequence length="436" mass="50127">MKESSPNYCPRHFEELIKSQKYNLPTTTRVFSLKERSCDATDDSKLQLSLATSSGHTSEGGQPAGLRGTGRDQNSAVEARASALTLAGSEVPRWWPRQWKPSRRTSFLILSVALYAAAIFIYGRTDEEGNEQLSLREWVVQNEDVLQAGYRERAALARGVCSDLGVNQRRQPHGSALLTANDRLALRRVHWEFMYFARVEGLLYCKVPKSGSSTWVYNLLKLAGVSEENLKTDVGLHKILRDFYPRPSSRQQSKYKRSLKLLVVRHPFDRILSAYRDKLENYERDLLYRNGYYHKVYGRDIVRVHRNASNLEDQKRIEPTWPEFASYLLSTPASQFDEHWKPIYLMCSPCAMDYDVIAKMETFSEDTQYVINELGLAERLSVEWIHASGSKQTSDLATAYYSQLTRRQVYGLLEKYALDFELFGYDPAHYIQASHA</sequence>
<evidence type="ECO:0000256" key="4">
    <source>
        <dbReference type="ARBA" id="ARBA00022692"/>
    </source>
</evidence>
<dbReference type="GO" id="GO:0008146">
    <property type="term" value="F:sulfotransferase activity"/>
    <property type="evidence" value="ECO:0007669"/>
    <property type="project" value="InterPro"/>
</dbReference>
<keyword evidence="3 9" id="KW-0808">Transferase</keyword>
<dbReference type="PANTHER" id="PTHR12137">
    <property type="entry name" value="CARBOHYDRATE SULFOTRANSFERASE"/>
    <property type="match status" value="1"/>
</dbReference>
<dbReference type="RefSeq" id="XP_018010716.1">
    <property type="nucleotide sequence ID" value="XM_018155227.2"/>
</dbReference>
<dbReference type="InterPro" id="IPR018011">
    <property type="entry name" value="Carb_sulfotrans_8-10"/>
</dbReference>
<keyword evidence="4 9" id="KW-0812">Transmembrane</keyword>
<evidence type="ECO:0000256" key="2">
    <source>
        <dbReference type="ARBA" id="ARBA00006339"/>
    </source>
</evidence>
<evidence type="ECO:0000256" key="9">
    <source>
        <dbReference type="RuleBase" id="RU364020"/>
    </source>
</evidence>
<evidence type="ECO:0000256" key="6">
    <source>
        <dbReference type="ARBA" id="ARBA00023034"/>
    </source>
</evidence>
<keyword evidence="11" id="KW-1185">Reference proteome</keyword>
<protein>
    <recommendedName>
        <fullName evidence="9">Carbohydrate sulfotransferase</fullName>
        <ecNumber evidence="9">2.8.2.-</ecNumber>
    </recommendedName>
</protein>
<dbReference type="GO" id="GO:0016051">
    <property type="term" value="P:carbohydrate biosynthetic process"/>
    <property type="evidence" value="ECO:0007669"/>
    <property type="project" value="InterPro"/>
</dbReference>
<keyword evidence="7 9" id="KW-0472">Membrane</keyword>
<comment type="similarity">
    <text evidence="2 9">Belongs to the sulfotransferase 2 family.</text>
</comment>
<comment type="subcellular location">
    <subcellularLocation>
        <location evidence="1 9">Golgi apparatus membrane</location>
        <topology evidence="1 9">Single-pass type II membrane protein</topology>
    </subcellularLocation>
</comment>
<evidence type="ECO:0000256" key="5">
    <source>
        <dbReference type="ARBA" id="ARBA00022989"/>
    </source>
</evidence>